<dbReference type="InterPro" id="IPR029063">
    <property type="entry name" value="SAM-dependent_MTases_sf"/>
</dbReference>
<evidence type="ECO:0000313" key="3">
    <source>
        <dbReference type="Proteomes" id="UP000321938"/>
    </source>
</evidence>
<name>A0A5C7BDB5_9FLAO</name>
<accession>A0A5C7BDB5</accession>
<protein>
    <submittedName>
        <fullName evidence="2">FkbM family methyltransferase</fullName>
    </submittedName>
</protein>
<dbReference type="GO" id="GO:0032259">
    <property type="term" value="P:methylation"/>
    <property type="evidence" value="ECO:0007669"/>
    <property type="project" value="UniProtKB-KW"/>
</dbReference>
<dbReference type="Gene3D" id="3.40.50.150">
    <property type="entry name" value="Vaccinia Virus protein VP39"/>
    <property type="match status" value="1"/>
</dbReference>
<dbReference type="RefSeq" id="WP_147231722.1">
    <property type="nucleotide sequence ID" value="NZ_VOSB01000014.1"/>
</dbReference>
<evidence type="ECO:0000313" key="2">
    <source>
        <dbReference type="EMBL" id="TXE17100.1"/>
    </source>
</evidence>
<sequence length="282" mass="32456">MKKMIKSILKSIGLYDLLYGYYINRKREKYANFTLCSMDFEGVKLKFNTNDTYSKSWFFPRFGNGYIHEPGATKVFVDHVNEDSNVFDIGGHLGYFSCVAGKLSKYGTVCVFEVDFNCIHLITENIELNALKNVRVHNVAVSDSSRHVSIPDLKMPNPGIRINSFKNKEGREVPSLTIDEFISRENMMPDFIKIDVEGAEYKVLKGMINTLKNNSVILLIEIHVTQLLKYYNTDYKDVLMFLSAYGFKLEKVEDHRSKKMVLSEIKPTDELKGNAMILCRKH</sequence>
<dbReference type="SUPFAM" id="SSF53335">
    <property type="entry name" value="S-adenosyl-L-methionine-dependent methyltransferases"/>
    <property type="match status" value="1"/>
</dbReference>
<dbReference type="EMBL" id="VOSB01000014">
    <property type="protein sequence ID" value="TXE17100.1"/>
    <property type="molecule type" value="Genomic_DNA"/>
</dbReference>
<dbReference type="PANTHER" id="PTHR34203:SF15">
    <property type="entry name" value="SLL1173 PROTEIN"/>
    <property type="match status" value="1"/>
</dbReference>
<feature type="domain" description="Methyltransferase FkbM" evidence="1">
    <location>
        <begin position="88"/>
        <end position="249"/>
    </location>
</feature>
<dbReference type="Pfam" id="PF05050">
    <property type="entry name" value="Methyltransf_21"/>
    <property type="match status" value="1"/>
</dbReference>
<reference evidence="2 3" key="1">
    <citation type="submission" date="2019-08" db="EMBL/GenBank/DDBJ databases">
        <title>Genome of Psychroserpens burtonensis ACAM 167.</title>
        <authorList>
            <person name="Bowman J.P."/>
        </authorList>
    </citation>
    <scope>NUCLEOTIDE SEQUENCE [LARGE SCALE GENOMIC DNA]</scope>
    <source>
        <strain evidence="2 3">ACAM 167</strain>
    </source>
</reference>
<proteinExistence type="predicted"/>
<evidence type="ECO:0000259" key="1">
    <source>
        <dbReference type="Pfam" id="PF05050"/>
    </source>
</evidence>
<keyword evidence="2" id="KW-0489">Methyltransferase</keyword>
<dbReference type="InterPro" id="IPR052514">
    <property type="entry name" value="SAM-dependent_MTase"/>
</dbReference>
<dbReference type="NCBIfam" id="TIGR01444">
    <property type="entry name" value="fkbM_fam"/>
    <property type="match status" value="1"/>
</dbReference>
<dbReference type="PANTHER" id="PTHR34203">
    <property type="entry name" value="METHYLTRANSFERASE, FKBM FAMILY PROTEIN"/>
    <property type="match status" value="1"/>
</dbReference>
<organism evidence="2 3">
    <name type="scientific">Psychroserpens burtonensis</name>
    <dbReference type="NCBI Taxonomy" id="49278"/>
    <lineage>
        <taxon>Bacteria</taxon>
        <taxon>Pseudomonadati</taxon>
        <taxon>Bacteroidota</taxon>
        <taxon>Flavobacteriia</taxon>
        <taxon>Flavobacteriales</taxon>
        <taxon>Flavobacteriaceae</taxon>
        <taxon>Psychroserpens</taxon>
    </lineage>
</organism>
<dbReference type="AlphaFoldDB" id="A0A5C7BDB5"/>
<keyword evidence="2" id="KW-0808">Transferase</keyword>
<dbReference type="GO" id="GO:0008168">
    <property type="term" value="F:methyltransferase activity"/>
    <property type="evidence" value="ECO:0007669"/>
    <property type="project" value="UniProtKB-KW"/>
</dbReference>
<comment type="caution">
    <text evidence="2">The sequence shown here is derived from an EMBL/GenBank/DDBJ whole genome shotgun (WGS) entry which is preliminary data.</text>
</comment>
<dbReference type="OrthoDB" id="9812600at2"/>
<keyword evidence="3" id="KW-1185">Reference proteome</keyword>
<dbReference type="Proteomes" id="UP000321938">
    <property type="component" value="Unassembled WGS sequence"/>
</dbReference>
<dbReference type="InterPro" id="IPR006342">
    <property type="entry name" value="FkbM_mtfrase"/>
</dbReference>
<gene>
    <name evidence="2" type="ORF">ES692_10605</name>
</gene>